<name>E6UJY4_RUMA7</name>
<gene>
    <name evidence="4" type="ordered locus">Rumal_3538</name>
</gene>
<dbReference type="AlphaFoldDB" id="E6UJY4"/>
<dbReference type="OrthoDB" id="9812349at2"/>
<protein>
    <recommendedName>
        <fullName evidence="3">Zinc-ribbon domain-containing protein</fullName>
    </recommendedName>
</protein>
<dbReference type="HOGENOM" id="CLU_449691_0_0_9"/>
<dbReference type="KEGG" id="ral:Rumal_3538"/>
<dbReference type="Proteomes" id="UP000006919">
    <property type="component" value="Plasmid pRUMAL01"/>
</dbReference>
<evidence type="ECO:0000313" key="4">
    <source>
        <dbReference type="EMBL" id="ADU23980.1"/>
    </source>
</evidence>
<feature type="transmembrane region" description="Helical" evidence="2">
    <location>
        <begin position="80"/>
        <end position="100"/>
    </location>
</feature>
<dbReference type="RefSeq" id="WP_013483529.1">
    <property type="nucleotide sequence ID" value="NC_014824.1"/>
</dbReference>
<feature type="domain" description="Zinc-ribbon" evidence="3">
    <location>
        <begin position="4"/>
        <end position="26"/>
    </location>
</feature>
<evidence type="ECO:0000256" key="1">
    <source>
        <dbReference type="SAM" id="MobiDB-lite"/>
    </source>
</evidence>
<feature type="region of interest" description="Disordered" evidence="1">
    <location>
        <begin position="109"/>
        <end position="151"/>
    </location>
</feature>
<reference evidence="5" key="1">
    <citation type="journal article" date="2011" name="J. Bacteriol.">
        <title>Complete genome of the cellulolytic ruminal bacterium Ruminococcus albus 7.</title>
        <authorList>
            <person name="Suen G."/>
            <person name="Stevenson D.M."/>
            <person name="Bruce D.C."/>
            <person name="Chertkov O."/>
            <person name="Copeland A."/>
            <person name="Cheng J.F."/>
            <person name="Detter C."/>
            <person name="Detter J.C."/>
            <person name="Goodwin L.A."/>
            <person name="Han C.S."/>
            <person name="Hauser L.J."/>
            <person name="Ivanova N.N."/>
            <person name="Kyrpides N.C."/>
            <person name="Land M.L."/>
            <person name="Lapidus A."/>
            <person name="Lucas S."/>
            <person name="Ovchinnikova G."/>
            <person name="Pitluck S."/>
            <person name="Tapia R."/>
            <person name="Woyke T."/>
            <person name="Boyum J."/>
            <person name="Mead D."/>
            <person name="Weimer P.J."/>
        </authorList>
    </citation>
    <scope>NUCLEOTIDE SEQUENCE [LARGE SCALE GENOMIC DNA]</scope>
    <source>
        <strain evidence="5">ATCC 27210 / DSM 20455 / JCM 14654 / NCDO 2250 / 7</strain>
        <plasmid evidence="5">pRUMAL01</plasmid>
    </source>
</reference>
<feature type="compositionally biased region" description="Acidic residues" evidence="1">
    <location>
        <begin position="140"/>
        <end position="149"/>
    </location>
</feature>
<sequence length="607" mass="68258">MSKFCPSCGKQLNDTAMFCEHCGTKLNTESTVSEEVSQVYMPATEEKTYENDDDNSAAAMLRSRSYEEKPKEKKPVRRKIIAVLAFLVVCAGGALAYLLLKEPEKPLKPNREVVSSKAEKTESEPEVLTTSDEDSKADDSSEPETEDNEWEIKAEIEAPEKELDVTTETVNDHEIKKFSTGIKDSYYDFVNYYKEQYGSNASYSQFKTEDVYTRQSQRKNYTGVKDNYNININANTRDGESVVLAKSSFSTYTAYFDGASSFYMEIHDEEGESVSTFQTECYDHLKNFMDEDLAEFLVYGQGKVYYGEEDNKNLEYEMIFSTQDIKMKANRNVEVDKRHGFKAAFEIGFELMTDEESQTPYFDGSSPEVYNNSSIKISDFIPVLSDPSQTDCGSSHEFMKNVMSNFTIPGKKFIDTKLDSMNVTEMVSEDDGSKTKNAFKFRVSSGVSGMKYEDAPFVDFNFEAVKDDKSNYSECKSEIYGNLKNSNRTDKNVESIISFLKAIYPNIAGANIPADKAVESLRKNQPFEIDVKIGAAWSSNVPAHLVISNEEGTCFTLTFGIEQQSVNKEDDSKDESSSIGLEEDMPQEASSKTDNSSKADDFAAARS</sequence>
<dbReference type="Pfam" id="PF13240">
    <property type="entry name" value="Zn_Ribbon_1"/>
    <property type="match status" value="1"/>
</dbReference>
<organism evidence="4 5">
    <name type="scientific">Ruminococcus albus (strain ATCC 27210 / DSM 20455 / JCM 14654 / NCDO 2250 / 7)</name>
    <dbReference type="NCBI Taxonomy" id="697329"/>
    <lineage>
        <taxon>Bacteria</taxon>
        <taxon>Bacillati</taxon>
        <taxon>Bacillota</taxon>
        <taxon>Clostridia</taxon>
        <taxon>Eubacteriales</taxon>
        <taxon>Oscillospiraceae</taxon>
        <taxon>Ruminococcus</taxon>
    </lineage>
</organism>
<keyword evidence="2" id="KW-0472">Membrane</keyword>
<feature type="compositionally biased region" description="Basic and acidic residues" evidence="1">
    <location>
        <begin position="595"/>
        <end position="607"/>
    </location>
</feature>
<keyword evidence="2" id="KW-0812">Transmembrane</keyword>
<feature type="compositionally biased region" description="Basic and acidic residues" evidence="1">
    <location>
        <begin position="567"/>
        <end position="576"/>
    </location>
</feature>
<evidence type="ECO:0000313" key="5">
    <source>
        <dbReference type="Proteomes" id="UP000006919"/>
    </source>
</evidence>
<keyword evidence="2" id="KW-1133">Transmembrane helix</keyword>
<evidence type="ECO:0000259" key="3">
    <source>
        <dbReference type="Pfam" id="PF13240"/>
    </source>
</evidence>
<dbReference type="InterPro" id="IPR026870">
    <property type="entry name" value="Zinc_ribbon_dom"/>
</dbReference>
<accession>E6UJY4</accession>
<geneLocation type="plasmid" evidence="4 5">
    <name>pRUMAL01</name>
</geneLocation>
<dbReference type="EMBL" id="CP002404">
    <property type="protein sequence ID" value="ADU23980.1"/>
    <property type="molecule type" value="Genomic_DNA"/>
</dbReference>
<proteinExistence type="predicted"/>
<dbReference type="eggNOG" id="COG4640">
    <property type="taxonomic scope" value="Bacteria"/>
</dbReference>
<feature type="region of interest" description="Disordered" evidence="1">
    <location>
        <begin position="565"/>
        <end position="607"/>
    </location>
</feature>
<evidence type="ECO:0000256" key="2">
    <source>
        <dbReference type="SAM" id="Phobius"/>
    </source>
</evidence>
<keyword evidence="4" id="KW-0614">Plasmid</keyword>